<dbReference type="PANTHER" id="PTHR22916">
    <property type="entry name" value="GLYCOSYLTRANSFERASE"/>
    <property type="match status" value="1"/>
</dbReference>
<protein>
    <recommendedName>
        <fullName evidence="1">Glycosyltransferase 2-like domain-containing protein</fullName>
    </recommendedName>
</protein>
<accession>A0AA87NRK0</accession>
<dbReference type="AlphaFoldDB" id="A0AA87NRK0"/>
<dbReference type="EMBL" id="ATFE01000009">
    <property type="protein sequence ID" value="EPF28622.1"/>
    <property type="molecule type" value="Genomic_DNA"/>
</dbReference>
<dbReference type="Proteomes" id="UP000014634">
    <property type="component" value="Unassembled WGS sequence"/>
</dbReference>
<evidence type="ECO:0000313" key="3">
    <source>
        <dbReference type="Proteomes" id="UP000014634"/>
    </source>
</evidence>
<dbReference type="Pfam" id="PF00535">
    <property type="entry name" value="Glycos_transf_2"/>
    <property type="match status" value="1"/>
</dbReference>
<evidence type="ECO:0000313" key="2">
    <source>
        <dbReference type="EMBL" id="EPF28622.1"/>
    </source>
</evidence>
<sequence>MNLISRCAARFRRPAQHKPLVSLCVPVYGTEGLVGRFLDSVLQQADAPLFETIIVNDGSPGTKELRSIVKIYTKRFKAQGVPFVFLEHSKNLGTLEARRTAVTAASGKYLAFADPDDELPPSALRTLYDAACASGADIVHGKAAVPDTEGEPEARTVTFKRRAQNVYEGILTGEEILRKCILKNAYSSFVWGKLFQTALVQKAYSEIPFTYCTMAEDMLLYFFIALHADKYLGIPDTVYNYRINTGISSRRQITDLTEWQKVCSVTSVFTIIFLYLKEHPSIGSDIREAVQDLGRAHYADNLKQLEVCVVPSLQAEARAMLDEWWGDY</sequence>
<gene>
    <name evidence="2" type="ORF">HMPREF9195_01320</name>
</gene>
<dbReference type="CDD" id="cd00761">
    <property type="entry name" value="Glyco_tranf_GTA_type"/>
    <property type="match status" value="1"/>
</dbReference>
<dbReference type="RefSeq" id="WP_016523264.1">
    <property type="nucleotide sequence ID" value="NZ_KE332517.1"/>
</dbReference>
<evidence type="ECO:0000259" key="1">
    <source>
        <dbReference type="Pfam" id="PF00535"/>
    </source>
</evidence>
<proteinExistence type="predicted"/>
<name>A0AA87NRK0_TREMD</name>
<dbReference type="InterPro" id="IPR029044">
    <property type="entry name" value="Nucleotide-diphossugar_trans"/>
</dbReference>
<dbReference type="SUPFAM" id="SSF53448">
    <property type="entry name" value="Nucleotide-diphospho-sugar transferases"/>
    <property type="match status" value="1"/>
</dbReference>
<comment type="caution">
    <text evidence="2">The sequence shown here is derived from an EMBL/GenBank/DDBJ whole genome shotgun (WGS) entry which is preliminary data.</text>
</comment>
<dbReference type="InterPro" id="IPR001173">
    <property type="entry name" value="Glyco_trans_2-like"/>
</dbReference>
<feature type="domain" description="Glycosyltransferase 2-like" evidence="1">
    <location>
        <begin position="22"/>
        <end position="159"/>
    </location>
</feature>
<dbReference type="Gene3D" id="3.90.550.10">
    <property type="entry name" value="Spore Coat Polysaccharide Biosynthesis Protein SpsA, Chain A"/>
    <property type="match status" value="1"/>
</dbReference>
<organism evidence="2 3">
    <name type="scientific">Treponema medium ATCC 700293</name>
    <dbReference type="NCBI Taxonomy" id="1125700"/>
    <lineage>
        <taxon>Bacteria</taxon>
        <taxon>Pseudomonadati</taxon>
        <taxon>Spirochaetota</taxon>
        <taxon>Spirochaetia</taxon>
        <taxon>Spirochaetales</taxon>
        <taxon>Treponemataceae</taxon>
        <taxon>Treponema</taxon>
    </lineage>
</organism>
<dbReference type="GO" id="GO:0016758">
    <property type="term" value="F:hexosyltransferase activity"/>
    <property type="evidence" value="ECO:0007669"/>
    <property type="project" value="UniProtKB-ARBA"/>
</dbReference>
<reference evidence="2 3" key="1">
    <citation type="submission" date="2013-04" db="EMBL/GenBank/DDBJ databases">
        <title>The Genome Sequence of Treponema medium ATCC 700293.</title>
        <authorList>
            <consortium name="The Broad Institute Genomics Platform"/>
            <person name="Earl A."/>
            <person name="Ward D."/>
            <person name="Feldgarden M."/>
            <person name="Gevers D."/>
            <person name="Leonetti C."/>
            <person name="Blanton J.M."/>
            <person name="Dewhirst F.E."/>
            <person name="Izard J."/>
            <person name="Walker B."/>
            <person name="Young S."/>
            <person name="Zeng Q."/>
            <person name="Gargeya S."/>
            <person name="Fitzgerald M."/>
            <person name="Haas B."/>
            <person name="Abouelleil A."/>
            <person name="Allen A.W."/>
            <person name="Alvarado L."/>
            <person name="Arachchi H.M."/>
            <person name="Berlin A.M."/>
            <person name="Chapman S.B."/>
            <person name="Gainer-Dewar J."/>
            <person name="Goldberg J."/>
            <person name="Griggs A."/>
            <person name="Gujja S."/>
            <person name="Hansen M."/>
            <person name="Howarth C."/>
            <person name="Imamovic A."/>
            <person name="Ireland A."/>
            <person name="Larimer J."/>
            <person name="McCowan C."/>
            <person name="Murphy C."/>
            <person name="Pearson M."/>
            <person name="Poon T.W."/>
            <person name="Priest M."/>
            <person name="Roberts A."/>
            <person name="Saif S."/>
            <person name="Shea T."/>
            <person name="Sisk P."/>
            <person name="Sykes S."/>
            <person name="Wortman J."/>
            <person name="Nusbaum C."/>
            <person name="Birren B."/>
        </authorList>
    </citation>
    <scope>NUCLEOTIDE SEQUENCE [LARGE SCALE GENOMIC DNA]</scope>
    <source>
        <strain evidence="2 3">ATCC 700293</strain>
    </source>
</reference>
<dbReference type="PANTHER" id="PTHR22916:SF3">
    <property type="entry name" value="UDP-GLCNAC:BETAGAL BETA-1,3-N-ACETYLGLUCOSAMINYLTRANSFERASE-LIKE PROTEIN 1"/>
    <property type="match status" value="1"/>
</dbReference>